<dbReference type="SUPFAM" id="SSF110296">
    <property type="entry name" value="Oligoxyloglucan reducing end-specific cellobiohydrolase"/>
    <property type="match status" value="2"/>
</dbReference>
<dbReference type="InterPro" id="IPR015943">
    <property type="entry name" value="WD40/YVTN_repeat-like_dom_sf"/>
</dbReference>
<feature type="region of interest" description="Disordered" evidence="1">
    <location>
        <begin position="17"/>
        <end position="62"/>
    </location>
</feature>
<dbReference type="InterPro" id="IPR026444">
    <property type="entry name" value="Secre_tail"/>
</dbReference>
<dbReference type="NCBIfam" id="TIGR04183">
    <property type="entry name" value="Por_Secre_tail"/>
    <property type="match status" value="1"/>
</dbReference>
<gene>
    <name evidence="2" type="ORF">GCM10022409_18040</name>
</gene>
<dbReference type="EMBL" id="BAABDK010000016">
    <property type="protein sequence ID" value="GAA4034109.1"/>
    <property type="molecule type" value="Genomic_DNA"/>
</dbReference>
<dbReference type="InterPro" id="IPR052025">
    <property type="entry name" value="Xyloglucanase_GH74"/>
</dbReference>
<feature type="compositionally biased region" description="Basic and acidic residues" evidence="1">
    <location>
        <begin position="38"/>
        <end position="58"/>
    </location>
</feature>
<protein>
    <recommendedName>
        <fullName evidence="4">Secretion system C-terminal sorting domain-containing protein</fullName>
    </recommendedName>
</protein>
<accession>A0ABP7U0H3</accession>
<evidence type="ECO:0008006" key="4">
    <source>
        <dbReference type="Google" id="ProtNLM"/>
    </source>
</evidence>
<proteinExistence type="predicted"/>
<name>A0ABP7U0H3_9BACT</name>
<evidence type="ECO:0000256" key="1">
    <source>
        <dbReference type="SAM" id="MobiDB-lite"/>
    </source>
</evidence>
<comment type="caution">
    <text evidence="2">The sequence shown here is derived from an EMBL/GenBank/DDBJ whole genome shotgun (WGS) entry which is preliminary data.</text>
</comment>
<keyword evidence="3" id="KW-1185">Reference proteome</keyword>
<evidence type="ECO:0000313" key="3">
    <source>
        <dbReference type="Proteomes" id="UP001501469"/>
    </source>
</evidence>
<dbReference type="Gene3D" id="2.60.40.10">
    <property type="entry name" value="Immunoglobulins"/>
    <property type="match status" value="1"/>
</dbReference>
<dbReference type="Proteomes" id="UP001501469">
    <property type="component" value="Unassembled WGS sequence"/>
</dbReference>
<dbReference type="Gene3D" id="2.130.10.10">
    <property type="entry name" value="YVTN repeat-like/Quinoprotein amine dehydrogenase"/>
    <property type="match status" value="2"/>
</dbReference>
<reference evidence="3" key="1">
    <citation type="journal article" date="2019" name="Int. J. Syst. Evol. Microbiol.">
        <title>The Global Catalogue of Microorganisms (GCM) 10K type strain sequencing project: providing services to taxonomists for standard genome sequencing and annotation.</title>
        <authorList>
            <consortium name="The Broad Institute Genomics Platform"/>
            <consortium name="The Broad Institute Genome Sequencing Center for Infectious Disease"/>
            <person name="Wu L."/>
            <person name="Ma J."/>
        </authorList>
    </citation>
    <scope>NUCLEOTIDE SEQUENCE [LARGE SCALE GENOMIC DNA]</scope>
    <source>
        <strain evidence="3">JCM 17225</strain>
    </source>
</reference>
<dbReference type="InterPro" id="IPR013783">
    <property type="entry name" value="Ig-like_fold"/>
</dbReference>
<dbReference type="PANTHER" id="PTHR43739">
    <property type="entry name" value="XYLOGLUCANASE (EUROFUNG)"/>
    <property type="match status" value="1"/>
</dbReference>
<evidence type="ECO:0000313" key="2">
    <source>
        <dbReference type="EMBL" id="GAA4034109.1"/>
    </source>
</evidence>
<dbReference type="PANTHER" id="PTHR43739:SF5">
    <property type="entry name" value="EXO-ALPHA-SIALIDASE"/>
    <property type="match status" value="1"/>
</dbReference>
<sequence>MLGLLFSGSFHLALPDAGSHEPGWLAEREGEDKENDGDEVRPDRPDLALLQDMDRTRDPATGTVPTERLLAAARFNEKFLQNAAQRGTATTGLESASWTERGPNNVGGRVLAMLFDPADVTGSAVFAGTANGGLWKITNATTGTYTWSNVSSGLSNLAVSALAADASVSPAIIYAGTGEGFFNADAVRGGGIFKSTDGGVTWAVLPATVSNPDFLRCQKLVVHPVTHDVYAATRNGGLYRSQDKGVTWTQVLNTTTAQASVSTRVADIEIAADNTIFVTMGLFATDGIYRSATGNVSSWTKLNTLSGSGLPTTGYNRIELACAPSDANRLFAIFENSATNGLLDIYRSLNKGNTWTVMPKPGGSSFDYTSGQAWYAQAAAVSPINPDLLYVGGLDLYVTANASAATPIWTKKSAWNVATTSTNYVHADHHEFLFLPGSGSEAISASDGGLAYTATATAATTTFSQRNTNFNVTQFYAVAMHPTNYNYFLAGAQDNGTRQFTTAGINSTPQISGGDGGYCTIDQNAPTNQISSYVYNQYYRTTDGWSTSTQLFLSGTTGSFINPWDFDSSLNVLYAGNTTNTYLAWTNPMTANNAAGASTIAPALPANSGDVSFVGIAPLTAKRIYLGTNASSATDGGTVLMVDNANTATPTITKIFPGTVNTAVSCVAVDPANEAHVLVTLSNYGVVSVYESTNATAATPTWTSVEGNLPDMPVRWALFDPRGTSKALLATEMGIYSTDKLNGSSTVWKPTANGPLNMRVDMLRYRTGDKTVAAATHGRGLFTSAMFALPLPVTLTSLSAARQSSGALVRWQTASEQHSLRFEVERSVNAVDYQRIGTVAAAGSSSSALTYTLPDATAGLGTYYYRLRQVDTDGTITYSAPVALAAAAGAGNALLSSVYPNPFRADLSVELREPATGRATLDLVDAQGRRAWASTVAATGRQLHAEIPAALAPGTYVLTVRANGQVAHRRVVKQ</sequence>
<organism evidence="2 3">
    <name type="scientific">Hymenobacter glaciei</name>
    <dbReference type="NCBI Taxonomy" id="877209"/>
    <lineage>
        <taxon>Bacteria</taxon>
        <taxon>Pseudomonadati</taxon>
        <taxon>Bacteroidota</taxon>
        <taxon>Cytophagia</taxon>
        <taxon>Cytophagales</taxon>
        <taxon>Hymenobacteraceae</taxon>
        <taxon>Hymenobacter</taxon>
    </lineage>
</organism>